<dbReference type="InterPro" id="IPR041698">
    <property type="entry name" value="Methyltransf_25"/>
</dbReference>
<name>A0A1G9YEZ4_9ACTN</name>
<keyword evidence="2" id="KW-0808">Transferase</keyword>
<keyword evidence="5" id="KW-1185">Reference proteome</keyword>
<dbReference type="GO" id="GO:0032259">
    <property type="term" value="P:methylation"/>
    <property type="evidence" value="ECO:0007669"/>
    <property type="project" value="UniProtKB-KW"/>
</dbReference>
<dbReference type="Pfam" id="PF13649">
    <property type="entry name" value="Methyltransf_25"/>
    <property type="match status" value="1"/>
</dbReference>
<dbReference type="GO" id="GO:0008168">
    <property type="term" value="F:methyltransferase activity"/>
    <property type="evidence" value="ECO:0007669"/>
    <property type="project" value="UniProtKB-KW"/>
</dbReference>
<evidence type="ECO:0000256" key="1">
    <source>
        <dbReference type="ARBA" id="ARBA00022603"/>
    </source>
</evidence>
<reference evidence="4 5" key="1">
    <citation type="submission" date="2016-10" db="EMBL/GenBank/DDBJ databases">
        <authorList>
            <person name="de Groot N.N."/>
        </authorList>
    </citation>
    <scope>NUCLEOTIDE SEQUENCE [LARGE SCALE GENOMIC DNA]</scope>
    <source>
        <strain evidence="4 5">CGMCC 4.2022</strain>
    </source>
</reference>
<organism evidence="4 5">
    <name type="scientific">Actinacidiphila guanduensis</name>
    <dbReference type="NCBI Taxonomy" id="310781"/>
    <lineage>
        <taxon>Bacteria</taxon>
        <taxon>Bacillati</taxon>
        <taxon>Actinomycetota</taxon>
        <taxon>Actinomycetes</taxon>
        <taxon>Kitasatosporales</taxon>
        <taxon>Streptomycetaceae</taxon>
        <taxon>Actinacidiphila</taxon>
    </lineage>
</organism>
<dbReference type="Gene3D" id="3.40.50.150">
    <property type="entry name" value="Vaccinia Virus protein VP39"/>
    <property type="match status" value="1"/>
</dbReference>
<dbReference type="AlphaFoldDB" id="A0A1G9YEZ4"/>
<sequence>MVDRLFSERSLARLYDAFCAGREDFGFYLPLVAGARAVLDVGCGTGELLRRARAGGHRGRLCGLDPAAAMLEVARQRADVEWVLGDLDSAGERGVLDGEFDLVVMTGHAFQVLTDDARIVRALSAVRQLLVPGGRFAFETRNPAVRAWEGWTREEVAVVDDPDLGPVRYWREVVTPFDGELLTFTHTFTGPRWGAPQHARSTLRFLTAERLDAFLTAAGFEVAERYGGFGGEAYAAETAEIVTVAVAAG</sequence>
<dbReference type="PANTHER" id="PTHR43861">
    <property type="entry name" value="TRANS-ACONITATE 2-METHYLTRANSFERASE-RELATED"/>
    <property type="match status" value="1"/>
</dbReference>
<dbReference type="InterPro" id="IPR029063">
    <property type="entry name" value="SAM-dependent_MTases_sf"/>
</dbReference>
<evidence type="ECO:0000313" key="5">
    <source>
        <dbReference type="Proteomes" id="UP000199341"/>
    </source>
</evidence>
<dbReference type="EMBL" id="FNIE01000002">
    <property type="protein sequence ID" value="SDN07033.1"/>
    <property type="molecule type" value="Genomic_DNA"/>
</dbReference>
<accession>A0A1G9YEZ4</accession>
<proteinExistence type="predicted"/>
<dbReference type="SUPFAM" id="SSF53335">
    <property type="entry name" value="S-adenosyl-L-methionine-dependent methyltransferases"/>
    <property type="match status" value="1"/>
</dbReference>
<evidence type="ECO:0000256" key="2">
    <source>
        <dbReference type="ARBA" id="ARBA00022679"/>
    </source>
</evidence>
<dbReference type="OrthoDB" id="9811589at2"/>
<protein>
    <submittedName>
        <fullName evidence="4">Ubiquinone/menaquinone biosynthesis C-methylase UbiE</fullName>
    </submittedName>
</protein>
<gene>
    <name evidence="4" type="ORF">SAMN05216259_102512</name>
</gene>
<dbReference type="CDD" id="cd02440">
    <property type="entry name" value="AdoMet_MTases"/>
    <property type="match status" value="1"/>
</dbReference>
<keyword evidence="4" id="KW-0830">Ubiquinone</keyword>
<dbReference type="Proteomes" id="UP000199341">
    <property type="component" value="Unassembled WGS sequence"/>
</dbReference>
<dbReference type="RefSeq" id="WP_093783152.1">
    <property type="nucleotide sequence ID" value="NZ_FNIE01000002.1"/>
</dbReference>
<dbReference type="GO" id="GO:0017000">
    <property type="term" value="P:antibiotic biosynthetic process"/>
    <property type="evidence" value="ECO:0007669"/>
    <property type="project" value="UniProtKB-ARBA"/>
</dbReference>
<dbReference type="STRING" id="310781.SAMN05216259_102512"/>
<feature type="domain" description="Methyltransferase" evidence="3">
    <location>
        <begin position="38"/>
        <end position="134"/>
    </location>
</feature>
<evidence type="ECO:0000259" key="3">
    <source>
        <dbReference type="Pfam" id="PF13649"/>
    </source>
</evidence>
<dbReference type="PANTHER" id="PTHR43861:SF1">
    <property type="entry name" value="TRANS-ACONITATE 2-METHYLTRANSFERASE"/>
    <property type="match status" value="1"/>
</dbReference>
<evidence type="ECO:0000313" key="4">
    <source>
        <dbReference type="EMBL" id="SDN07033.1"/>
    </source>
</evidence>
<keyword evidence="1 4" id="KW-0489">Methyltransferase</keyword>